<dbReference type="KEGG" id="gap:GAPWK_1180"/>
<dbReference type="OrthoDB" id="7061900at2"/>
<dbReference type="RefSeq" id="WP_025315347.1">
    <property type="nucleotide sequence ID" value="NZ_CP007445.1"/>
</dbReference>
<dbReference type="Proteomes" id="UP000194977">
    <property type="component" value="Unassembled WGS sequence"/>
</dbReference>
<keyword evidence="3" id="KW-1185">Reference proteome</keyword>
<dbReference type="eggNOG" id="ENOG502ZUEN">
    <property type="taxonomic scope" value="Bacteria"/>
</dbReference>
<dbReference type="Proteomes" id="UP000194800">
    <property type="component" value="Unassembled WGS sequence"/>
</dbReference>
<dbReference type="GeneID" id="29849495"/>
<dbReference type="EMBL" id="NARP01000042">
    <property type="protein sequence ID" value="OTP98024.1"/>
    <property type="molecule type" value="Genomic_DNA"/>
</dbReference>
<evidence type="ECO:0000313" key="3">
    <source>
        <dbReference type="Proteomes" id="UP000194800"/>
    </source>
</evidence>
<evidence type="ECO:0000313" key="1">
    <source>
        <dbReference type="EMBL" id="OTP98024.1"/>
    </source>
</evidence>
<gene>
    <name evidence="2" type="ORF">B6C91_13760</name>
    <name evidence="1" type="ORF">B6D08_12595</name>
</gene>
<dbReference type="HOGENOM" id="CLU_1803426_0_0_6"/>
<evidence type="ECO:0000313" key="4">
    <source>
        <dbReference type="Proteomes" id="UP000194977"/>
    </source>
</evidence>
<comment type="caution">
    <text evidence="1">The sequence shown here is derived from an EMBL/GenBank/DDBJ whole genome shotgun (WGS) entry which is preliminary data.</text>
</comment>
<dbReference type="EMBL" id="NART01000123">
    <property type="protein sequence ID" value="OTQ07972.1"/>
    <property type="molecule type" value="Genomic_DNA"/>
</dbReference>
<accession>X2H3V4</accession>
<proteinExistence type="predicted"/>
<organism evidence="1 4">
    <name type="scientific">Gilliamella apicola</name>
    <dbReference type="NCBI Taxonomy" id="1196095"/>
    <lineage>
        <taxon>Bacteria</taxon>
        <taxon>Pseudomonadati</taxon>
        <taxon>Pseudomonadota</taxon>
        <taxon>Gammaproteobacteria</taxon>
        <taxon>Orbales</taxon>
        <taxon>Orbaceae</taxon>
        <taxon>Gilliamella</taxon>
    </lineage>
</organism>
<dbReference type="AlphaFoldDB" id="X2H3V4"/>
<reference evidence="3 4" key="1">
    <citation type="submission" date="2017-03" db="EMBL/GenBank/DDBJ databases">
        <title>Comparative genomics of honeybee gut symbionts reveal geographically distinct and subgroup specific antibiotic resistance.</title>
        <authorList>
            <person name="Ludvigsen J."/>
            <person name="Porcellato D."/>
            <person name="Labee-Lund T.M."/>
            <person name="Amdam G.V."/>
            <person name="Rudi K."/>
        </authorList>
    </citation>
    <scope>NUCLEOTIDE SEQUENCE [LARGE SCALE GENOMIC DNA]</scope>
    <source>
        <strain evidence="1 4">A-7-12</strain>
        <strain evidence="2 3">A-9-12</strain>
    </source>
</reference>
<name>X2H3V4_9GAMM</name>
<protein>
    <submittedName>
        <fullName evidence="1">Uncharacterized protein</fullName>
    </submittedName>
</protein>
<sequence length="143" mass="16493">MDLTDFLKTGMYLGLKVGLAEEEIYSCFKKKDLGKKHYFDKLNKNRGFSYFLDALQIKIINSKIYSLGFDLTCYPVSLLNNIIIYPETSFECILNYLDIANIEWSVNQQYCCDRVATIQTEGNVLISCIYDKGNYCLSKVQTL</sequence>
<evidence type="ECO:0000313" key="2">
    <source>
        <dbReference type="EMBL" id="OTQ07972.1"/>
    </source>
</evidence>